<organism evidence="1 2">
    <name type="scientific">Rhizobium mongolense</name>
    <dbReference type="NCBI Taxonomy" id="57676"/>
    <lineage>
        <taxon>Bacteria</taxon>
        <taxon>Pseudomonadati</taxon>
        <taxon>Pseudomonadota</taxon>
        <taxon>Alphaproteobacteria</taxon>
        <taxon>Hyphomicrobiales</taxon>
        <taxon>Rhizobiaceae</taxon>
        <taxon>Rhizobium/Agrobacterium group</taxon>
        <taxon>Rhizobium</taxon>
    </lineage>
</organism>
<evidence type="ECO:0000313" key="1">
    <source>
        <dbReference type="EMBL" id="MBB4229390.1"/>
    </source>
</evidence>
<dbReference type="EMBL" id="JACIFX010000004">
    <property type="protein sequence ID" value="MBB4229390.1"/>
    <property type="molecule type" value="Genomic_DNA"/>
</dbReference>
<protein>
    <submittedName>
        <fullName evidence="1">Uncharacterized protein</fullName>
    </submittedName>
</protein>
<name>A0ABR6INK8_9HYPH</name>
<gene>
    <name evidence="1" type="ORF">GGD56_003241</name>
</gene>
<keyword evidence="2" id="KW-1185">Reference proteome</keyword>
<dbReference type="Proteomes" id="UP000551353">
    <property type="component" value="Unassembled WGS sequence"/>
</dbReference>
<sequence>MRSLLIDACHRASLTSAVMMVEISSVRSQIFGVAAGVESPLVVPGWLGPATMNPASANTLAIQAMPSTREPEPCESITNGKRPVLMEAFFEAGVPSKILFSPTSAGSPSPFDGYQIVTASALPRSIEKTRISCRPTSLAKTHAVAMKTEKKAVNAVVSRMRTSFGLRKDD</sequence>
<comment type="caution">
    <text evidence="1">The sequence shown here is derived from an EMBL/GenBank/DDBJ whole genome shotgun (WGS) entry which is preliminary data.</text>
</comment>
<accession>A0ABR6INK8</accession>
<proteinExistence type="predicted"/>
<reference evidence="1 2" key="1">
    <citation type="submission" date="2020-08" db="EMBL/GenBank/DDBJ databases">
        <title>Genomic Encyclopedia of Type Strains, Phase IV (KMG-V): Genome sequencing to study the core and pangenomes of soil and plant-associated prokaryotes.</title>
        <authorList>
            <person name="Whitman W."/>
        </authorList>
    </citation>
    <scope>NUCLEOTIDE SEQUENCE [LARGE SCALE GENOMIC DNA]</scope>
    <source>
        <strain evidence="1 2">SEMIA 4087</strain>
    </source>
</reference>
<evidence type="ECO:0000313" key="2">
    <source>
        <dbReference type="Proteomes" id="UP000551353"/>
    </source>
</evidence>